<accession>A0A9W6L3V0</accession>
<dbReference type="PANTHER" id="PTHR10695">
    <property type="entry name" value="DEPHOSPHO-COA KINASE-RELATED"/>
    <property type="match status" value="1"/>
</dbReference>
<dbReference type="PANTHER" id="PTHR10695:SF46">
    <property type="entry name" value="BIFUNCTIONAL COENZYME A SYNTHASE-RELATED"/>
    <property type="match status" value="1"/>
</dbReference>
<dbReference type="Proteomes" id="UP001143463">
    <property type="component" value="Unassembled WGS sequence"/>
</dbReference>
<evidence type="ECO:0000256" key="3">
    <source>
        <dbReference type="ARBA" id="ARBA00022490"/>
    </source>
</evidence>
<comment type="similarity">
    <text evidence="6">Belongs to the CoaE family.</text>
</comment>
<evidence type="ECO:0000256" key="7">
    <source>
        <dbReference type="NCBIfam" id="TIGR00152"/>
    </source>
</evidence>
<dbReference type="RefSeq" id="WP_037044196.1">
    <property type="nucleotide sequence ID" value="NZ_BAAAUZ010000039.1"/>
</dbReference>
<comment type="caution">
    <text evidence="8">The sequence shown here is derived from an EMBL/GenBank/DDBJ whole genome shotgun (WGS) entry which is preliminary data.</text>
</comment>
<reference evidence="8" key="2">
    <citation type="submission" date="2023-01" db="EMBL/GenBank/DDBJ databases">
        <authorList>
            <person name="Sun Q."/>
            <person name="Evtushenko L."/>
        </authorList>
    </citation>
    <scope>NUCLEOTIDE SEQUENCE</scope>
    <source>
        <strain evidence="8">VKM Ac-1069</strain>
    </source>
</reference>
<keyword evidence="4 6" id="KW-0547">Nucleotide-binding</keyword>
<comment type="subcellular location">
    <subcellularLocation>
        <location evidence="6">Cytoplasm</location>
    </subcellularLocation>
</comment>
<comment type="pathway">
    <text evidence="6">Cofactor biosynthesis; coenzyme A biosynthesis; CoA from (R)-pantothenate: step 5/5.</text>
</comment>
<keyword evidence="6" id="KW-0808">Transferase</keyword>
<protein>
    <recommendedName>
        <fullName evidence="6 7">Dephospho-CoA kinase</fullName>
        <ecNumber evidence="6 7">2.7.1.24</ecNumber>
    </recommendedName>
    <alternativeName>
        <fullName evidence="6">Dephosphocoenzyme A kinase</fullName>
    </alternativeName>
</protein>
<name>A0A9W6L3V0_9PSEU</name>
<evidence type="ECO:0000256" key="6">
    <source>
        <dbReference type="HAMAP-Rule" id="MF_00376"/>
    </source>
</evidence>
<evidence type="ECO:0000256" key="1">
    <source>
        <dbReference type="ARBA" id="ARBA00008826"/>
    </source>
</evidence>
<dbReference type="SUPFAM" id="SSF81301">
    <property type="entry name" value="Nucleotidyltransferase"/>
    <property type="match status" value="1"/>
</dbReference>
<reference evidence="8" key="1">
    <citation type="journal article" date="2014" name="Int. J. Syst. Evol. Microbiol.">
        <title>Complete genome sequence of Corynebacterium casei LMG S-19264T (=DSM 44701T), isolated from a smear-ripened cheese.</title>
        <authorList>
            <consortium name="US DOE Joint Genome Institute (JGI-PGF)"/>
            <person name="Walter F."/>
            <person name="Albersmeier A."/>
            <person name="Kalinowski J."/>
            <person name="Ruckert C."/>
        </authorList>
    </citation>
    <scope>NUCLEOTIDE SEQUENCE</scope>
    <source>
        <strain evidence="8">VKM Ac-1069</strain>
    </source>
</reference>
<dbReference type="GO" id="GO:0005737">
    <property type="term" value="C:cytoplasm"/>
    <property type="evidence" value="ECO:0007669"/>
    <property type="project" value="UniProtKB-SubCell"/>
</dbReference>
<proteinExistence type="inferred from homology"/>
<keyword evidence="3 6" id="KW-0963">Cytoplasm</keyword>
<evidence type="ECO:0000313" key="8">
    <source>
        <dbReference type="EMBL" id="GLL13156.1"/>
    </source>
</evidence>
<dbReference type="InterPro" id="IPR043519">
    <property type="entry name" value="NT_sf"/>
</dbReference>
<keyword evidence="6 8" id="KW-0418">Kinase</keyword>
<evidence type="ECO:0000313" key="9">
    <source>
        <dbReference type="Proteomes" id="UP001143463"/>
    </source>
</evidence>
<evidence type="ECO:0000256" key="5">
    <source>
        <dbReference type="ARBA" id="ARBA00022840"/>
    </source>
</evidence>
<feature type="binding site" evidence="6">
    <location>
        <begin position="11"/>
        <end position="16"/>
    </location>
    <ligand>
        <name>ATP</name>
        <dbReference type="ChEBI" id="CHEBI:30616"/>
    </ligand>
</feature>
<dbReference type="InterPro" id="IPR007344">
    <property type="entry name" value="GrpB/CoaE"/>
</dbReference>
<dbReference type="AlphaFoldDB" id="A0A9W6L3V0"/>
<dbReference type="HAMAP" id="MF_00376">
    <property type="entry name" value="Dephospho_CoA_kinase"/>
    <property type="match status" value="1"/>
</dbReference>
<evidence type="ECO:0000256" key="4">
    <source>
        <dbReference type="ARBA" id="ARBA00022741"/>
    </source>
</evidence>
<dbReference type="EC" id="2.7.1.24" evidence="6 7"/>
<dbReference type="Gene3D" id="3.40.50.300">
    <property type="entry name" value="P-loop containing nucleotide triphosphate hydrolases"/>
    <property type="match status" value="1"/>
</dbReference>
<keyword evidence="5 6" id="KW-0067">ATP-binding</keyword>
<comment type="function">
    <text evidence="6">Catalyzes the phosphorylation of the 3'-hydroxyl group of dephosphocoenzyme A to form coenzyme A.</text>
</comment>
<evidence type="ECO:0000256" key="2">
    <source>
        <dbReference type="ARBA" id="ARBA00011058"/>
    </source>
</evidence>
<gene>
    <name evidence="6" type="primary">coaE</name>
    <name evidence="8" type="ORF">GCM10017577_42990</name>
</gene>
<dbReference type="InterPro" id="IPR001977">
    <property type="entry name" value="Depp_CoAkinase"/>
</dbReference>
<comment type="similarity">
    <text evidence="1">In the N-terminal section; belongs to the CoaE family.</text>
</comment>
<dbReference type="NCBIfam" id="TIGR00152">
    <property type="entry name" value="dephospho-CoA kinase"/>
    <property type="match status" value="1"/>
</dbReference>
<dbReference type="GO" id="GO:0004140">
    <property type="term" value="F:dephospho-CoA kinase activity"/>
    <property type="evidence" value="ECO:0007669"/>
    <property type="project" value="UniProtKB-UniRule"/>
</dbReference>
<dbReference type="Gene3D" id="3.30.460.10">
    <property type="entry name" value="Beta Polymerase, domain 2"/>
    <property type="match status" value="1"/>
</dbReference>
<dbReference type="NCBIfam" id="NF002879">
    <property type="entry name" value="PRK03333.1"/>
    <property type="match status" value="1"/>
</dbReference>
<dbReference type="GO" id="GO:0005524">
    <property type="term" value="F:ATP binding"/>
    <property type="evidence" value="ECO:0007669"/>
    <property type="project" value="UniProtKB-UniRule"/>
</dbReference>
<comment type="similarity">
    <text evidence="2">In the C-terminal section; belongs to the UPF0157 (GrpB) family.</text>
</comment>
<dbReference type="Pfam" id="PF01121">
    <property type="entry name" value="CoaE"/>
    <property type="match status" value="1"/>
</dbReference>
<keyword evidence="6" id="KW-0173">Coenzyme A biosynthesis</keyword>
<comment type="catalytic activity">
    <reaction evidence="6">
        <text>3'-dephospho-CoA + ATP = ADP + CoA + H(+)</text>
        <dbReference type="Rhea" id="RHEA:18245"/>
        <dbReference type="ChEBI" id="CHEBI:15378"/>
        <dbReference type="ChEBI" id="CHEBI:30616"/>
        <dbReference type="ChEBI" id="CHEBI:57287"/>
        <dbReference type="ChEBI" id="CHEBI:57328"/>
        <dbReference type="ChEBI" id="CHEBI:456216"/>
        <dbReference type="EC" id="2.7.1.24"/>
    </reaction>
</comment>
<dbReference type="PROSITE" id="PS51219">
    <property type="entry name" value="DPCK"/>
    <property type="match status" value="1"/>
</dbReference>
<dbReference type="EMBL" id="BSFQ01000019">
    <property type="protein sequence ID" value="GLL13156.1"/>
    <property type="molecule type" value="Genomic_DNA"/>
</dbReference>
<dbReference type="InterPro" id="IPR027417">
    <property type="entry name" value="P-loop_NTPase"/>
</dbReference>
<dbReference type="CDD" id="cd02022">
    <property type="entry name" value="DPCK"/>
    <property type="match status" value="1"/>
</dbReference>
<dbReference type="GO" id="GO:0015937">
    <property type="term" value="P:coenzyme A biosynthetic process"/>
    <property type="evidence" value="ECO:0007669"/>
    <property type="project" value="UniProtKB-UniRule"/>
</dbReference>
<dbReference type="Pfam" id="PF04229">
    <property type="entry name" value="GrpB"/>
    <property type="match status" value="1"/>
</dbReference>
<organism evidence="8 9">
    <name type="scientific">Pseudonocardia halophobica</name>
    <dbReference type="NCBI Taxonomy" id="29401"/>
    <lineage>
        <taxon>Bacteria</taxon>
        <taxon>Bacillati</taxon>
        <taxon>Actinomycetota</taxon>
        <taxon>Actinomycetes</taxon>
        <taxon>Pseudonocardiales</taxon>
        <taxon>Pseudonocardiaceae</taxon>
        <taxon>Pseudonocardia</taxon>
    </lineage>
</organism>
<sequence>MLQIGLTGGIGAGKSTVSRRLVELGAVLVDADLIAREVVAKGSEGLARIAEAFGPEVVGPDGEMDRPKVASIVFGDDAQLAVLNGITHPLIARRQAELVAGAGPDAIVVHDAALLVEMGNATRFPLVVVVHTDAEVRVRRLVESRGMTEEDARARIAKQSSDSERLAVADAVLDNDGSEEELRARVDRLWHDRLVPLEENVRLGRAVRGGAPVLVDPEPGWEDRGARLAARVARAAGERGRGVQHIGSTAVPGLPAKDVTDLQLAVASLDDADALDEPLRAIGLVRIPGITQDNPKPADPDPEHWRKRYFAAADPAQRVHLHVRVHGSTGWRYALLFRDWLRADEAARAEYLQVKRAAAAEFAGDADAERYVARKEPWFDAALPRAEQWAASTSWLPSY</sequence>
<dbReference type="SUPFAM" id="SSF52540">
    <property type="entry name" value="P-loop containing nucleoside triphosphate hydrolases"/>
    <property type="match status" value="1"/>
</dbReference>
<keyword evidence="9" id="KW-1185">Reference proteome</keyword>